<proteinExistence type="predicted"/>
<protein>
    <submittedName>
        <fullName evidence="1">Uncharacterized protein</fullName>
    </submittedName>
</protein>
<sequence>MNQRVNYSTILRGKTFGGAKMRLSDLRTLYQMSSIVVATSCCVAARGISASCPGSIEPLKWPQPKLYRKCIDYAQILDLNMSTFKMSSNKYASKSGQISS</sequence>
<evidence type="ECO:0000313" key="1">
    <source>
        <dbReference type="EMBL" id="MEQ2210758.1"/>
    </source>
</evidence>
<accession>A0ABV0RTB9</accession>
<name>A0ABV0RTB9_9TELE</name>
<gene>
    <name evidence="1" type="ORF">XENOCAPTIV_018819</name>
</gene>
<dbReference type="EMBL" id="JAHRIN010054374">
    <property type="protein sequence ID" value="MEQ2210758.1"/>
    <property type="molecule type" value="Genomic_DNA"/>
</dbReference>
<dbReference type="Proteomes" id="UP001434883">
    <property type="component" value="Unassembled WGS sequence"/>
</dbReference>
<reference evidence="1 2" key="1">
    <citation type="submission" date="2021-06" db="EMBL/GenBank/DDBJ databases">
        <authorList>
            <person name="Palmer J.M."/>
        </authorList>
    </citation>
    <scope>NUCLEOTIDE SEQUENCE [LARGE SCALE GENOMIC DNA]</scope>
    <source>
        <strain evidence="1 2">XC_2019</strain>
        <tissue evidence="1">Muscle</tissue>
    </source>
</reference>
<keyword evidence="2" id="KW-1185">Reference proteome</keyword>
<comment type="caution">
    <text evidence="1">The sequence shown here is derived from an EMBL/GenBank/DDBJ whole genome shotgun (WGS) entry which is preliminary data.</text>
</comment>
<organism evidence="1 2">
    <name type="scientific">Xenoophorus captivus</name>
    <dbReference type="NCBI Taxonomy" id="1517983"/>
    <lineage>
        <taxon>Eukaryota</taxon>
        <taxon>Metazoa</taxon>
        <taxon>Chordata</taxon>
        <taxon>Craniata</taxon>
        <taxon>Vertebrata</taxon>
        <taxon>Euteleostomi</taxon>
        <taxon>Actinopterygii</taxon>
        <taxon>Neopterygii</taxon>
        <taxon>Teleostei</taxon>
        <taxon>Neoteleostei</taxon>
        <taxon>Acanthomorphata</taxon>
        <taxon>Ovalentaria</taxon>
        <taxon>Atherinomorphae</taxon>
        <taxon>Cyprinodontiformes</taxon>
        <taxon>Goodeidae</taxon>
        <taxon>Xenoophorus</taxon>
    </lineage>
</organism>
<evidence type="ECO:0000313" key="2">
    <source>
        <dbReference type="Proteomes" id="UP001434883"/>
    </source>
</evidence>